<feature type="domain" description="Acyltransferase 3" evidence="8">
    <location>
        <begin position="8"/>
        <end position="316"/>
    </location>
</feature>
<reference evidence="9 10" key="1">
    <citation type="submission" date="2020-02" db="EMBL/GenBank/DDBJ databases">
        <title>Genome sequence of Roseobacter ponti.</title>
        <authorList>
            <person name="Hollensteiner J."/>
            <person name="Schneider D."/>
            <person name="Poehlein A."/>
            <person name="Daniel R."/>
        </authorList>
    </citation>
    <scope>NUCLEOTIDE SEQUENCE [LARGE SCALE GENOMIC DNA]</scope>
    <source>
        <strain evidence="9 10">DSM 106830</strain>
        <plasmid evidence="9 10">p1</plasmid>
    </source>
</reference>
<keyword evidence="4 7" id="KW-0812">Transmembrane</keyword>
<dbReference type="GO" id="GO:0016413">
    <property type="term" value="F:O-acetyltransferase activity"/>
    <property type="evidence" value="ECO:0007669"/>
    <property type="project" value="TreeGrafter"/>
</dbReference>
<dbReference type="Pfam" id="PF01757">
    <property type="entry name" value="Acyl_transf_3"/>
    <property type="match status" value="1"/>
</dbReference>
<keyword evidence="9" id="KW-0808">Transferase</keyword>
<dbReference type="AlphaFoldDB" id="A0A858SXF4"/>
<evidence type="ECO:0000313" key="9">
    <source>
        <dbReference type="EMBL" id="QJF53385.1"/>
    </source>
</evidence>
<geneLocation type="plasmid" evidence="9 10">
    <name>p1</name>
</geneLocation>
<evidence type="ECO:0000256" key="7">
    <source>
        <dbReference type="SAM" id="Phobius"/>
    </source>
</evidence>
<dbReference type="GO" id="GO:0009246">
    <property type="term" value="P:enterobacterial common antigen biosynthetic process"/>
    <property type="evidence" value="ECO:0007669"/>
    <property type="project" value="TreeGrafter"/>
</dbReference>
<keyword evidence="5 7" id="KW-1133">Transmembrane helix</keyword>
<feature type="transmembrane region" description="Helical" evidence="7">
    <location>
        <begin position="84"/>
        <end position="106"/>
    </location>
</feature>
<evidence type="ECO:0000256" key="4">
    <source>
        <dbReference type="ARBA" id="ARBA00022692"/>
    </source>
</evidence>
<keyword evidence="9" id="KW-0614">Plasmid</keyword>
<comment type="similarity">
    <text evidence="2">Belongs to the acyltransferase 3 family.</text>
</comment>
<gene>
    <name evidence="9" type="ORF">G3256_19055</name>
</gene>
<dbReference type="Proteomes" id="UP000503308">
    <property type="component" value="Plasmid p1"/>
</dbReference>
<comment type="subcellular location">
    <subcellularLocation>
        <location evidence="1">Cell membrane</location>
        <topology evidence="1">Multi-pass membrane protein</topology>
    </subcellularLocation>
</comment>
<evidence type="ECO:0000256" key="6">
    <source>
        <dbReference type="ARBA" id="ARBA00023136"/>
    </source>
</evidence>
<feature type="transmembrane region" description="Helical" evidence="7">
    <location>
        <begin position="152"/>
        <end position="169"/>
    </location>
</feature>
<evidence type="ECO:0000259" key="8">
    <source>
        <dbReference type="Pfam" id="PF01757"/>
    </source>
</evidence>
<feature type="transmembrane region" description="Helical" evidence="7">
    <location>
        <begin position="241"/>
        <end position="258"/>
    </location>
</feature>
<feature type="transmembrane region" description="Helical" evidence="7">
    <location>
        <begin position="208"/>
        <end position="229"/>
    </location>
</feature>
<name>A0A858SXF4_9RHOB</name>
<keyword evidence="3" id="KW-1003">Cell membrane</keyword>
<evidence type="ECO:0000256" key="1">
    <source>
        <dbReference type="ARBA" id="ARBA00004651"/>
    </source>
</evidence>
<feature type="transmembrane region" description="Helical" evidence="7">
    <location>
        <begin position="175"/>
        <end position="196"/>
    </location>
</feature>
<keyword evidence="9" id="KW-0012">Acyltransferase</keyword>
<keyword evidence="10" id="KW-1185">Reference proteome</keyword>
<evidence type="ECO:0000256" key="5">
    <source>
        <dbReference type="ARBA" id="ARBA00022989"/>
    </source>
</evidence>
<accession>A0A858SXF4</accession>
<dbReference type="GO" id="GO:0005886">
    <property type="term" value="C:plasma membrane"/>
    <property type="evidence" value="ECO:0007669"/>
    <property type="project" value="UniProtKB-SubCell"/>
</dbReference>
<evidence type="ECO:0000256" key="3">
    <source>
        <dbReference type="ARBA" id="ARBA00022475"/>
    </source>
</evidence>
<evidence type="ECO:0000256" key="2">
    <source>
        <dbReference type="ARBA" id="ARBA00007400"/>
    </source>
</evidence>
<evidence type="ECO:0000313" key="10">
    <source>
        <dbReference type="Proteomes" id="UP000503308"/>
    </source>
</evidence>
<dbReference type="PANTHER" id="PTHR40074">
    <property type="entry name" value="O-ACETYLTRANSFERASE WECH"/>
    <property type="match status" value="1"/>
</dbReference>
<sequence length="347" mass="37709">MRPEAALHNVNTLRYFATALLVAFHVVGASETGGMQVGYPSVWRMFADGLIDVRMPLFAFIAGAVYALRPLLLSDISGFCTGKFYRIVLPGIAASVIFLVICNLVLKNGFAYGADPLSAVLLSMGHFWFLQAILIIFLVVGGLDALLRYRAAALLFAGAVGLTLVRSALPLPALQYLMIDGAVYLAPYFLLGMLLFRHHAWVAARKQIIVPVALGLFGIGLAMNIAFYQETGHLSQIRFDAQSLAQGIGIILLAQLLFPRVALLDRLAVFSFTIFLYHPFGTAAVSRSLTYLEVDALSLHFVLGLVAGLVVPCLIHLLAARSDWSRRLILGLRPIGSVPLNATRKTL</sequence>
<feature type="transmembrane region" description="Helical" evidence="7">
    <location>
        <begin position="267"/>
        <end position="285"/>
    </location>
</feature>
<dbReference type="KEGG" id="rpon:G3256_19055"/>
<protein>
    <submittedName>
        <fullName evidence="9">Acyltransferase</fullName>
    </submittedName>
</protein>
<proteinExistence type="inferred from homology"/>
<dbReference type="InterPro" id="IPR002656">
    <property type="entry name" value="Acyl_transf_3_dom"/>
</dbReference>
<feature type="transmembrane region" description="Helical" evidence="7">
    <location>
        <begin position="118"/>
        <end position="140"/>
    </location>
</feature>
<dbReference type="PANTHER" id="PTHR40074:SF2">
    <property type="entry name" value="O-ACETYLTRANSFERASE WECH"/>
    <property type="match status" value="1"/>
</dbReference>
<dbReference type="EMBL" id="CP048789">
    <property type="protein sequence ID" value="QJF53385.1"/>
    <property type="molecule type" value="Genomic_DNA"/>
</dbReference>
<organism evidence="9 10">
    <name type="scientific">Roseobacter ponti</name>
    <dbReference type="NCBI Taxonomy" id="1891787"/>
    <lineage>
        <taxon>Bacteria</taxon>
        <taxon>Pseudomonadati</taxon>
        <taxon>Pseudomonadota</taxon>
        <taxon>Alphaproteobacteria</taxon>
        <taxon>Rhodobacterales</taxon>
        <taxon>Roseobacteraceae</taxon>
        <taxon>Roseobacter</taxon>
    </lineage>
</organism>
<keyword evidence="6 7" id="KW-0472">Membrane</keyword>
<feature type="transmembrane region" description="Helical" evidence="7">
    <location>
        <begin position="53"/>
        <end position="72"/>
    </location>
</feature>
<feature type="transmembrane region" description="Helical" evidence="7">
    <location>
        <begin position="297"/>
        <end position="319"/>
    </location>
</feature>